<sequence length="111" mass="12579">MVSLDTVFDLLGDERRRHVLYHLKDSGGEVSVEELLDVVAAWETNTPPPEIPEEFLAELELELQHVHLPKASTVEFIEYDPAEQTVKIRGAPSEFNTVVTVARLIERPTEE</sequence>
<evidence type="ECO:0000259" key="1">
    <source>
        <dbReference type="Pfam" id="PF24035"/>
    </source>
</evidence>
<dbReference type="EMBL" id="FOZS01000002">
    <property type="protein sequence ID" value="SFS80367.1"/>
    <property type="molecule type" value="Genomic_DNA"/>
</dbReference>
<evidence type="ECO:0000313" key="2">
    <source>
        <dbReference type="EMBL" id="SFS80367.1"/>
    </source>
</evidence>
<accession>A0A1I6STW6</accession>
<gene>
    <name evidence="2" type="ORF">SAMN04488556_2909</name>
</gene>
<dbReference type="Proteomes" id="UP000199199">
    <property type="component" value="Unassembled WGS sequence"/>
</dbReference>
<organism evidence="2 3">
    <name type="scientific">Halostagnicola kamekurae</name>
    <dbReference type="NCBI Taxonomy" id="619731"/>
    <lineage>
        <taxon>Archaea</taxon>
        <taxon>Methanobacteriati</taxon>
        <taxon>Methanobacteriota</taxon>
        <taxon>Stenosarchaea group</taxon>
        <taxon>Halobacteria</taxon>
        <taxon>Halobacteriales</taxon>
        <taxon>Natrialbaceae</taxon>
        <taxon>Halostagnicola</taxon>
    </lineage>
</organism>
<dbReference type="Pfam" id="PF24035">
    <property type="entry name" value="DUF7344"/>
    <property type="match status" value="1"/>
</dbReference>
<reference evidence="3" key="1">
    <citation type="submission" date="2016-10" db="EMBL/GenBank/DDBJ databases">
        <authorList>
            <person name="Varghese N."/>
            <person name="Submissions S."/>
        </authorList>
    </citation>
    <scope>NUCLEOTIDE SEQUENCE [LARGE SCALE GENOMIC DNA]</scope>
    <source>
        <strain evidence="3">DSM 22427</strain>
    </source>
</reference>
<keyword evidence="3" id="KW-1185">Reference proteome</keyword>
<dbReference type="RefSeq" id="WP_092905320.1">
    <property type="nucleotide sequence ID" value="NZ_FOZS01000002.1"/>
</dbReference>
<feature type="domain" description="DUF7344" evidence="1">
    <location>
        <begin position="8"/>
        <end position="86"/>
    </location>
</feature>
<protein>
    <recommendedName>
        <fullName evidence="1">DUF7344 domain-containing protein</fullName>
    </recommendedName>
</protein>
<dbReference type="OrthoDB" id="241828at2157"/>
<dbReference type="InterPro" id="IPR055768">
    <property type="entry name" value="DUF7344"/>
</dbReference>
<name>A0A1I6STW6_9EURY</name>
<dbReference type="AlphaFoldDB" id="A0A1I6STW6"/>
<evidence type="ECO:0000313" key="3">
    <source>
        <dbReference type="Proteomes" id="UP000199199"/>
    </source>
</evidence>
<proteinExistence type="predicted"/>